<feature type="domain" description="Carboxyltransferase" evidence="4">
    <location>
        <begin position="11"/>
        <end position="216"/>
    </location>
</feature>
<organism evidence="5 6">
    <name type="scientific">Candidatus Methylophosphatis roskildensis</name>
    <dbReference type="NCBI Taxonomy" id="2899263"/>
    <lineage>
        <taxon>Bacteria</taxon>
        <taxon>Pseudomonadati</taxon>
        <taxon>Pseudomonadota</taxon>
        <taxon>Betaproteobacteria</taxon>
        <taxon>Nitrosomonadales</taxon>
        <taxon>Sterolibacteriaceae</taxon>
        <taxon>Candidatus Methylophosphatis</taxon>
    </lineage>
</organism>
<protein>
    <submittedName>
        <fullName evidence="5">5-oxoprolinase subunit PxpB</fullName>
        <ecNumber evidence="5">3.5.2.9</ecNumber>
    </submittedName>
</protein>
<evidence type="ECO:0000256" key="1">
    <source>
        <dbReference type="ARBA" id="ARBA00022741"/>
    </source>
</evidence>
<dbReference type="SMART" id="SM00796">
    <property type="entry name" value="AHS1"/>
    <property type="match status" value="1"/>
</dbReference>
<dbReference type="PANTHER" id="PTHR34698">
    <property type="entry name" value="5-OXOPROLINASE SUBUNIT B"/>
    <property type="match status" value="1"/>
</dbReference>
<evidence type="ECO:0000259" key="4">
    <source>
        <dbReference type="SMART" id="SM00796"/>
    </source>
</evidence>
<dbReference type="InterPro" id="IPR029000">
    <property type="entry name" value="Cyclophilin-like_dom_sf"/>
</dbReference>
<dbReference type="Gene3D" id="2.40.100.10">
    <property type="entry name" value="Cyclophilin-like"/>
    <property type="match status" value="1"/>
</dbReference>
<dbReference type="GO" id="GO:0017168">
    <property type="term" value="F:5-oxoprolinase (ATP-hydrolyzing) activity"/>
    <property type="evidence" value="ECO:0007669"/>
    <property type="project" value="UniProtKB-EC"/>
</dbReference>
<evidence type="ECO:0000313" key="5">
    <source>
        <dbReference type="EMBL" id="MBK6973365.1"/>
    </source>
</evidence>
<dbReference type="SUPFAM" id="SSF50891">
    <property type="entry name" value="Cyclophilin-like"/>
    <property type="match status" value="1"/>
</dbReference>
<keyword evidence="1" id="KW-0547">Nucleotide-binding</keyword>
<dbReference type="Proteomes" id="UP000807785">
    <property type="component" value="Unassembled WGS sequence"/>
</dbReference>
<proteinExistence type="predicted"/>
<dbReference type="PANTHER" id="PTHR34698:SF2">
    <property type="entry name" value="5-OXOPROLINASE SUBUNIT B"/>
    <property type="match status" value="1"/>
</dbReference>
<dbReference type="Pfam" id="PF02682">
    <property type="entry name" value="CT_C_D"/>
    <property type="match status" value="1"/>
</dbReference>
<dbReference type="AlphaFoldDB" id="A0A9D7DYT3"/>
<dbReference type="Gene3D" id="3.30.1360.40">
    <property type="match status" value="1"/>
</dbReference>
<dbReference type="SUPFAM" id="SSF160467">
    <property type="entry name" value="PH0987 N-terminal domain-like"/>
    <property type="match status" value="1"/>
</dbReference>
<evidence type="ECO:0000313" key="6">
    <source>
        <dbReference type="Proteomes" id="UP000807785"/>
    </source>
</evidence>
<reference evidence="6" key="1">
    <citation type="journal article" date="2021" name="Nat. Commun.">
        <title>Connecting structure to function with the recovery of over 1000 high-quality metagenome-assembled genomes from activated sludge using long-read sequencing.</title>
        <authorList>
            <person name="Singleton C.M."/>
            <person name="Petriglieri F."/>
            <person name="Kristensen J.M."/>
            <person name="Kirkegaard R.H."/>
            <person name="Michaelsen T.Y."/>
            <person name="Andersen M.H."/>
            <person name="Kondrotaite Z."/>
            <person name="Karst S.M."/>
            <person name="Dueholm M.S."/>
            <person name="Nielsen P.H."/>
            <person name="Albertsen M."/>
        </authorList>
    </citation>
    <scope>NUCLEOTIDE SEQUENCE [LARGE SCALE GENOMIC DNA]</scope>
</reference>
<keyword evidence="2 5" id="KW-0378">Hydrolase</keyword>
<accession>A0A9D7DYT3</accession>
<dbReference type="InterPro" id="IPR003833">
    <property type="entry name" value="CT_C_D"/>
</dbReference>
<gene>
    <name evidence="5" type="primary">pxpB</name>
    <name evidence="5" type="ORF">IPH26_10615</name>
</gene>
<evidence type="ECO:0000256" key="2">
    <source>
        <dbReference type="ARBA" id="ARBA00022801"/>
    </source>
</evidence>
<dbReference type="NCBIfam" id="TIGR00370">
    <property type="entry name" value="5-oxoprolinase subunit PxpB"/>
    <property type="match status" value="1"/>
</dbReference>
<dbReference type="EMBL" id="JADJEV010000003">
    <property type="protein sequence ID" value="MBK6973365.1"/>
    <property type="molecule type" value="Genomic_DNA"/>
</dbReference>
<dbReference type="EC" id="3.5.2.9" evidence="5"/>
<sequence>MLATSSMYPEPRLLMLGDTAVTVEFGAAIAPDIHARVLGFVCALEQAKRRGEFDGIVEWVPTFRSVTAYFDASVEDPLVEGDKLLALARRAQPRSQAGRRWRIPVCFEAGFAPDLESLARAKSLTPQVLVELMTASSFHVYMLGFVPGFPYLGGLPEACNAPRLATPRRAVPARSQAVAGGMCAVYPWDSPGGWHLLGRTPVRLFDVANPDSPALLRAGDDVQWQAIDGNTYTQLDRLAESGRLDRASLLVGEESTS</sequence>
<evidence type="ECO:0000256" key="3">
    <source>
        <dbReference type="ARBA" id="ARBA00022840"/>
    </source>
</evidence>
<dbReference type="GO" id="GO:0005524">
    <property type="term" value="F:ATP binding"/>
    <property type="evidence" value="ECO:0007669"/>
    <property type="project" value="UniProtKB-KW"/>
</dbReference>
<dbReference type="InterPro" id="IPR010016">
    <property type="entry name" value="PxpB"/>
</dbReference>
<name>A0A9D7DYT3_9PROT</name>
<comment type="caution">
    <text evidence="5">The sequence shown here is derived from an EMBL/GenBank/DDBJ whole genome shotgun (WGS) entry which is preliminary data.</text>
</comment>
<keyword evidence="3" id="KW-0067">ATP-binding</keyword>